<accession>A0A5M9WW75</accession>
<dbReference type="InterPro" id="IPR001296">
    <property type="entry name" value="Glyco_trans_1"/>
</dbReference>
<dbReference type="InterPro" id="IPR028098">
    <property type="entry name" value="Glyco_trans_4-like_N"/>
</dbReference>
<dbReference type="OrthoDB" id="9814612at2"/>
<dbReference type="EMBL" id="RIAS01000009">
    <property type="protein sequence ID" value="KAA8785643.1"/>
    <property type="molecule type" value="Genomic_DNA"/>
</dbReference>
<evidence type="ECO:0000256" key="5">
    <source>
        <dbReference type="SAM" id="Coils"/>
    </source>
</evidence>
<comment type="pathway">
    <text evidence="1">Cell wall biogenesis; cell wall polysaccharide biosynthesis.</text>
</comment>
<dbReference type="GO" id="GO:0016757">
    <property type="term" value="F:glycosyltransferase activity"/>
    <property type="evidence" value="ECO:0007669"/>
    <property type="project" value="UniProtKB-KW"/>
</dbReference>
<evidence type="ECO:0000259" key="8">
    <source>
        <dbReference type="Pfam" id="PF13439"/>
    </source>
</evidence>
<feature type="domain" description="Glycosyl transferase family 1" evidence="6">
    <location>
        <begin position="511"/>
        <end position="666"/>
    </location>
</feature>
<evidence type="ECO:0000256" key="1">
    <source>
        <dbReference type="ARBA" id="ARBA00004776"/>
    </source>
</evidence>
<keyword evidence="5" id="KW-0175">Coiled coil</keyword>
<evidence type="ECO:0000256" key="2">
    <source>
        <dbReference type="ARBA" id="ARBA00006739"/>
    </source>
</evidence>
<dbReference type="Pfam" id="PF13439">
    <property type="entry name" value="Glyco_transf_4"/>
    <property type="match status" value="1"/>
</dbReference>
<dbReference type="PANTHER" id="PTHR43179:SF12">
    <property type="entry name" value="GALACTOFURANOSYLTRANSFERASE GLFT2"/>
    <property type="match status" value="1"/>
</dbReference>
<gene>
    <name evidence="9" type="ORF">EC604_17520</name>
</gene>
<proteinExistence type="inferred from homology"/>
<reference evidence="9 10" key="1">
    <citation type="journal article" date="2019" name="J. Ind. Microbiol. Biotechnol.">
        <title>Paenibacillus amylolyticus 27C64 has a diverse set of carbohydrate-active enzymes and complete pectin deconstruction system.</title>
        <authorList>
            <person name="Keggi C."/>
            <person name="Doran-Peterson J."/>
        </authorList>
    </citation>
    <scope>NUCLEOTIDE SEQUENCE [LARGE SCALE GENOMIC DNA]</scope>
    <source>
        <strain evidence="9 10">27C64</strain>
    </source>
</reference>
<dbReference type="RefSeq" id="WP_123065401.1">
    <property type="nucleotide sequence ID" value="NZ_RIAS01000009.1"/>
</dbReference>
<dbReference type="InterPro" id="IPR029044">
    <property type="entry name" value="Nucleotide-diphossugar_trans"/>
</dbReference>
<dbReference type="Gene3D" id="3.90.550.10">
    <property type="entry name" value="Spore Coat Polysaccharide Biosynthesis Protein SpsA, Chain A"/>
    <property type="match status" value="1"/>
</dbReference>
<feature type="domain" description="Glycosyltransferase 2-like" evidence="7">
    <location>
        <begin position="10"/>
        <end position="182"/>
    </location>
</feature>
<evidence type="ECO:0000313" key="9">
    <source>
        <dbReference type="EMBL" id="KAA8785643.1"/>
    </source>
</evidence>
<evidence type="ECO:0000256" key="4">
    <source>
        <dbReference type="ARBA" id="ARBA00022679"/>
    </source>
</evidence>
<protein>
    <submittedName>
        <fullName evidence="9">Glycosyltransferase</fullName>
    </submittedName>
</protein>
<feature type="domain" description="Glycosyltransferase subfamily 4-like N-terminal" evidence="8">
    <location>
        <begin position="301"/>
        <end position="483"/>
    </location>
</feature>
<dbReference type="Pfam" id="PF00534">
    <property type="entry name" value="Glycos_transf_1"/>
    <property type="match status" value="1"/>
</dbReference>
<comment type="similarity">
    <text evidence="2">Belongs to the glycosyltransferase 2 family.</text>
</comment>
<dbReference type="SUPFAM" id="SSF53756">
    <property type="entry name" value="UDP-Glycosyltransferase/glycogen phosphorylase"/>
    <property type="match status" value="1"/>
</dbReference>
<dbReference type="InterPro" id="IPR001173">
    <property type="entry name" value="Glyco_trans_2-like"/>
</dbReference>
<evidence type="ECO:0000259" key="6">
    <source>
        <dbReference type="Pfam" id="PF00534"/>
    </source>
</evidence>
<dbReference type="Pfam" id="PF00535">
    <property type="entry name" value="Glycos_transf_2"/>
    <property type="match status" value="1"/>
</dbReference>
<dbReference type="SUPFAM" id="SSF53448">
    <property type="entry name" value="Nucleotide-diphospho-sugar transferases"/>
    <property type="match status" value="1"/>
</dbReference>
<feature type="coiled-coil region" evidence="5">
    <location>
        <begin position="684"/>
        <end position="727"/>
    </location>
</feature>
<dbReference type="Proteomes" id="UP000323664">
    <property type="component" value="Unassembled WGS sequence"/>
</dbReference>
<organism evidence="9 10">
    <name type="scientific">Paenibacillus amylolyticus</name>
    <dbReference type="NCBI Taxonomy" id="1451"/>
    <lineage>
        <taxon>Bacteria</taxon>
        <taxon>Bacillati</taxon>
        <taxon>Bacillota</taxon>
        <taxon>Bacilli</taxon>
        <taxon>Bacillales</taxon>
        <taxon>Paenibacillaceae</taxon>
        <taxon>Paenibacillus</taxon>
    </lineage>
</organism>
<keyword evidence="4 9" id="KW-0808">Transferase</keyword>
<evidence type="ECO:0000259" key="7">
    <source>
        <dbReference type="Pfam" id="PF00535"/>
    </source>
</evidence>
<evidence type="ECO:0000313" key="10">
    <source>
        <dbReference type="Proteomes" id="UP000323664"/>
    </source>
</evidence>
<name>A0A5M9WW75_PAEAM</name>
<evidence type="ECO:0000256" key="3">
    <source>
        <dbReference type="ARBA" id="ARBA00022676"/>
    </source>
</evidence>
<comment type="caution">
    <text evidence="9">The sequence shown here is derived from an EMBL/GenBank/DDBJ whole genome shotgun (WGS) entry which is preliminary data.</text>
</comment>
<keyword evidence="3" id="KW-0328">Glycosyltransferase</keyword>
<dbReference type="AlphaFoldDB" id="A0A5M9WW75"/>
<sequence length="774" mass="89572">MIRSNSPVDIIIPIYNAFEDLVECVDSLFLNTAEHEFRLFLINDCSPDNRIEHYLESLNFSNIVKVSNDTNLGFVKTVNKGMSISNNDVILLNSDTIVTENWLSKLVQCAYSNERIATVTPFTNNGTICSVPNFGEDNEVPNGFTINRFAEMIEDISMRKYPQLPTAVGFCMYIKRSVLDEIGLFDDESYSKGYGEENDFCCRATEYGYINVLDDATFVYHKGSMSFKDDKETLIVRNSEVLRKKYPYYFDRVNSFLASNMVFPLVENIKKQLPAYSKIPKKRILLLTHNTVDEDWLFKRGGTEMHVKDIIDGLEEYEFYTLTTHGTRVLLKKFSNNVTMNYNFFIEYPIEAHTFYQADYAKILNIIIKGLSIDLIHVHHLQRHTYDIFGIANNLNIPLVYTAHDYHLICPSILLMDHNGEYCYDDISIEKCNSCLQSKMGYGTAFRQQWRNEVLKNLQFISLMIYPSESVKVYFEKEYQINKLNIPFKITEHGIVVTEEEDKNRDSVSNKSFTDRGFINVAFVGNFAKHKGSDIIREVLAKNNRDIAINWFLIGDIQDRLLDEYSNGTVYKIGGYNRNNLSMLLKQYQIDIVCLLSVVPETFSYTLSETWAGGIPVIVNDRGALGSRVEDNKSGWLVKNLSSDNLFNKLLEISKDYDMYSNVKDYVSNNLKVTTIVNMISSYRRIYKENINDEVREIAQVEKTTLNKELYESLVVLNQNNIHLERELQYKDLQLQAIYNTLGWRLLNYLRKNKGVMVIGKKVLTHLIQIKSRK</sequence>
<dbReference type="PANTHER" id="PTHR43179">
    <property type="entry name" value="RHAMNOSYLTRANSFERASE WBBL"/>
    <property type="match status" value="1"/>
</dbReference>
<dbReference type="Gene3D" id="3.40.50.2000">
    <property type="entry name" value="Glycogen Phosphorylase B"/>
    <property type="match status" value="2"/>
</dbReference>